<gene>
    <name evidence="2" type="ordered locus">AS9A_0188</name>
</gene>
<evidence type="ECO:0000256" key="1">
    <source>
        <dbReference type="SAM" id="Phobius"/>
    </source>
</evidence>
<keyword evidence="1" id="KW-1133">Transmembrane helix</keyword>
<dbReference type="EMBL" id="CP002786">
    <property type="protein sequence ID" value="AEF38648.1"/>
    <property type="molecule type" value="Genomic_DNA"/>
</dbReference>
<dbReference type="InterPro" id="IPR029058">
    <property type="entry name" value="AB_hydrolase_fold"/>
</dbReference>
<dbReference type="AlphaFoldDB" id="F6EF69"/>
<evidence type="ECO:0008006" key="4">
    <source>
        <dbReference type="Google" id="ProtNLM"/>
    </source>
</evidence>
<keyword evidence="1" id="KW-0812">Transmembrane</keyword>
<evidence type="ECO:0000313" key="3">
    <source>
        <dbReference type="Proteomes" id="UP000009235"/>
    </source>
</evidence>
<name>F6EF69_HOYSD</name>
<feature type="transmembrane region" description="Helical" evidence="1">
    <location>
        <begin position="31"/>
        <end position="51"/>
    </location>
</feature>
<accession>F6EF69</accession>
<organism evidence="2 3">
    <name type="scientific">Hoyosella subflava (strain DSM 45089 / JCM 17490 / NBRC 109087 / DQS3-9A1)</name>
    <name type="common">Amycolicicoccus subflavus</name>
    <dbReference type="NCBI Taxonomy" id="443218"/>
    <lineage>
        <taxon>Bacteria</taxon>
        <taxon>Bacillati</taxon>
        <taxon>Actinomycetota</taxon>
        <taxon>Actinomycetes</taxon>
        <taxon>Mycobacteriales</taxon>
        <taxon>Hoyosellaceae</taxon>
        <taxon>Hoyosella</taxon>
    </lineage>
</organism>
<dbReference type="Proteomes" id="UP000009235">
    <property type="component" value="Chromosome"/>
</dbReference>
<dbReference type="SUPFAM" id="SSF53474">
    <property type="entry name" value="alpha/beta-Hydrolases"/>
    <property type="match status" value="1"/>
</dbReference>
<sequence length="375" mass="41904">MTDWNDERRKARLRTTRLGCRWRRFGRSRRLLARAGLALIPVMIVSAQYWVHDVYPEQQRLAQTQPALHHIYDAAQPADQDTAVVDLVGLGNLDASDTARALPAFATVGQVWAVQYDNAGIDTAVISRMIAEHAEQRGVERLLLAGHSMGGIIALEVAQHILDDTELSLLAVVLDCTPIDLHAVRPAKRDAGEDMLRWMGWLPGARESRALRFAVETAARRDRYLIDHPRGMPILEPNALVDAIDEVFRDKIFEENAASNSLIEAQFLTIVASGAADNLVALSRERDDKPRPAIVFMRPHRGILDDVVDVDYSQRAIFDRAGGPGGALFVARMYGTGHANPIQQPYVYNETIETRVLPFVTRFAERTEDRAVMSR</sequence>
<proteinExistence type="predicted"/>
<dbReference type="KEGG" id="asd:AS9A_0188"/>
<keyword evidence="3" id="KW-1185">Reference proteome</keyword>
<keyword evidence="1" id="KW-0472">Membrane</keyword>
<evidence type="ECO:0000313" key="2">
    <source>
        <dbReference type="EMBL" id="AEF38648.1"/>
    </source>
</evidence>
<dbReference type="HOGENOM" id="CLU_737025_0_0_11"/>
<dbReference type="eggNOG" id="COG0657">
    <property type="taxonomic scope" value="Bacteria"/>
</dbReference>
<protein>
    <recommendedName>
        <fullName evidence="4">AB hydrolase-1 domain-containing protein</fullName>
    </recommendedName>
</protein>
<reference evidence="2 3" key="1">
    <citation type="journal article" date="2011" name="J. Bacteriol.">
        <title>Complete genome sequence of Amycolicicoccus subflavus DQS3-9A1T, an actinomycete isolated from crude oil-polluted soil.</title>
        <authorList>
            <person name="Cai M."/>
            <person name="Chen W.M."/>
            <person name="Nie Y."/>
            <person name="Chi C.Q."/>
            <person name="Wang Y.N."/>
            <person name="Tang Y.Q."/>
            <person name="Li G.Y."/>
            <person name="Wu X.L."/>
        </authorList>
    </citation>
    <scope>NUCLEOTIDE SEQUENCE [LARGE SCALE GENOMIC DNA]</scope>
    <source>
        <strain evidence="3">DSM 45089 / DQS3-9A1</strain>
    </source>
</reference>
<dbReference type="Gene3D" id="3.40.50.1820">
    <property type="entry name" value="alpha/beta hydrolase"/>
    <property type="match status" value="1"/>
</dbReference>
<dbReference type="STRING" id="443218.AS9A_0188"/>